<feature type="non-terminal residue" evidence="3">
    <location>
        <position position="1"/>
    </location>
</feature>
<dbReference type="EMBL" id="GEDC01016262">
    <property type="protein sequence ID" value="JAS21036.1"/>
    <property type="molecule type" value="Transcribed_RNA"/>
</dbReference>
<evidence type="ECO:0000313" key="3">
    <source>
        <dbReference type="EMBL" id="JAS21036.1"/>
    </source>
</evidence>
<accession>A0A1B6D5V6</accession>
<name>A0A1B6D5V6_9HEMI</name>
<evidence type="ECO:0000256" key="1">
    <source>
        <dbReference type="SAM" id="MobiDB-lite"/>
    </source>
</evidence>
<protein>
    <recommendedName>
        <fullName evidence="2">DTHCT domain-containing protein</fullName>
    </recommendedName>
</protein>
<sequence length="202" mass="22089">FVFKKSFTKDSIYLTKITLVKIINLYSDIFDSDDGDGRPKKPAIPKKGVKKPATKSSFTDSDSDFGTKDYTKKEDEMSSDALFDSILKSGPKKTNKINSSGDEAPPKKKLAKAPAAKKLTESKPKTKKPVQKRAKLLSSDSDSDFGARSSKSGSKKKKISKSESEDAFSDDTETTTKAPARPTSGRARKPTSYKVDLTDSDE</sequence>
<organism evidence="3">
    <name type="scientific">Clastoptera arizonana</name>
    <name type="common">Arizona spittle bug</name>
    <dbReference type="NCBI Taxonomy" id="38151"/>
    <lineage>
        <taxon>Eukaryota</taxon>
        <taxon>Metazoa</taxon>
        <taxon>Ecdysozoa</taxon>
        <taxon>Arthropoda</taxon>
        <taxon>Hexapoda</taxon>
        <taxon>Insecta</taxon>
        <taxon>Pterygota</taxon>
        <taxon>Neoptera</taxon>
        <taxon>Paraneoptera</taxon>
        <taxon>Hemiptera</taxon>
        <taxon>Auchenorrhyncha</taxon>
        <taxon>Cercopoidea</taxon>
        <taxon>Clastopteridae</taxon>
        <taxon>Clastoptera</taxon>
    </lineage>
</organism>
<gene>
    <name evidence="3" type="ORF">g.17446</name>
</gene>
<proteinExistence type="predicted"/>
<dbReference type="InterPro" id="IPR012542">
    <property type="entry name" value="DTHCT"/>
</dbReference>
<feature type="domain" description="DTHCT" evidence="2">
    <location>
        <begin position="111"/>
        <end position="193"/>
    </location>
</feature>
<feature type="compositionally biased region" description="Basic residues" evidence="1">
    <location>
        <begin position="125"/>
        <end position="135"/>
    </location>
</feature>
<evidence type="ECO:0000259" key="2">
    <source>
        <dbReference type="Pfam" id="PF08070"/>
    </source>
</evidence>
<feature type="region of interest" description="Disordered" evidence="1">
    <location>
        <begin position="29"/>
        <end position="202"/>
    </location>
</feature>
<dbReference type="Pfam" id="PF08070">
    <property type="entry name" value="DTHCT"/>
    <property type="match status" value="1"/>
</dbReference>
<dbReference type="AlphaFoldDB" id="A0A1B6D5V6"/>
<reference evidence="3" key="1">
    <citation type="submission" date="2015-12" db="EMBL/GenBank/DDBJ databases">
        <title>De novo transcriptome assembly of four potential Pierce s Disease insect vectors from Arizona vineyards.</title>
        <authorList>
            <person name="Tassone E.E."/>
        </authorList>
    </citation>
    <scope>NUCLEOTIDE SEQUENCE</scope>
</reference>
<feature type="compositionally biased region" description="Basic residues" evidence="1">
    <location>
        <begin position="40"/>
        <end position="53"/>
    </location>
</feature>
<feature type="compositionally biased region" description="Basic and acidic residues" evidence="1">
    <location>
        <begin position="65"/>
        <end position="76"/>
    </location>
</feature>